<accession>A0A5M8P2Y9</accession>
<comment type="cofactor">
    <cofactor evidence="1">
        <name>Ca(2+)</name>
        <dbReference type="ChEBI" id="CHEBI:29108"/>
    </cofactor>
</comment>
<keyword evidence="11" id="KW-0326">Glycosidase</keyword>
<dbReference type="InterPro" id="IPR029483">
    <property type="entry name" value="GH97_C"/>
</dbReference>
<comment type="caution">
    <text evidence="11">The sequence shown here is derived from an EMBL/GenBank/DDBJ whole genome shotgun (WGS) entry which is preliminary data.</text>
</comment>
<dbReference type="PANTHER" id="PTHR35803:SF3">
    <property type="entry name" value="ALPHA-GLUCOSIDASE"/>
    <property type="match status" value="1"/>
</dbReference>
<comment type="subunit">
    <text evidence="2">Monomer.</text>
</comment>
<dbReference type="PANTHER" id="PTHR35803">
    <property type="entry name" value="GLUCAN 1,4-ALPHA-GLUCOSIDASE SUSB-RELATED"/>
    <property type="match status" value="1"/>
</dbReference>
<feature type="chain" id="PRO_5024276866" evidence="6">
    <location>
        <begin position="21"/>
        <end position="983"/>
    </location>
</feature>
<dbReference type="EMBL" id="SNRX01000005">
    <property type="protein sequence ID" value="KAA6302748.1"/>
    <property type="molecule type" value="Genomic_DNA"/>
</dbReference>
<dbReference type="InterPro" id="IPR019563">
    <property type="entry name" value="GH97_catalytic"/>
</dbReference>
<evidence type="ECO:0000259" key="10">
    <source>
        <dbReference type="Pfam" id="PF14509"/>
    </source>
</evidence>
<gene>
    <name evidence="11" type="ORF">EZS26_000918</name>
</gene>
<dbReference type="GO" id="GO:0004558">
    <property type="term" value="F:alpha-1,4-glucosidase activity"/>
    <property type="evidence" value="ECO:0007669"/>
    <property type="project" value="UniProtKB-EC"/>
</dbReference>
<keyword evidence="3 6" id="KW-0732">Signal</keyword>
<dbReference type="InterPro" id="IPR017853">
    <property type="entry name" value="GH"/>
</dbReference>
<keyword evidence="4" id="KW-0106">Calcium</keyword>
<keyword evidence="5" id="KW-0456">Lyase</keyword>
<feature type="domain" description="Glycosyl-hydrolase 97 catalytic" evidence="8">
    <location>
        <begin position="278"/>
        <end position="432"/>
    </location>
</feature>
<evidence type="ECO:0000256" key="3">
    <source>
        <dbReference type="ARBA" id="ARBA00022729"/>
    </source>
</evidence>
<evidence type="ECO:0000256" key="5">
    <source>
        <dbReference type="ARBA" id="ARBA00023239"/>
    </source>
</evidence>
<feature type="signal peptide" evidence="6">
    <location>
        <begin position="1"/>
        <end position="20"/>
    </location>
</feature>
<feature type="domain" description="Glycosyl-hydrolase 97 C-terminal oligomerisation" evidence="10">
    <location>
        <begin position="531"/>
        <end position="626"/>
    </location>
</feature>
<evidence type="ECO:0000259" key="9">
    <source>
        <dbReference type="Pfam" id="PF14508"/>
    </source>
</evidence>
<evidence type="ECO:0000256" key="2">
    <source>
        <dbReference type="ARBA" id="ARBA00011245"/>
    </source>
</evidence>
<evidence type="ECO:0000313" key="12">
    <source>
        <dbReference type="Proteomes" id="UP000324575"/>
    </source>
</evidence>
<dbReference type="Pfam" id="PF05426">
    <property type="entry name" value="Alginate_lyase"/>
    <property type="match status" value="1"/>
</dbReference>
<keyword evidence="11" id="KW-0378">Hydrolase</keyword>
<dbReference type="Pfam" id="PF10566">
    <property type="entry name" value="Glyco_hydro_97"/>
    <property type="match status" value="1"/>
</dbReference>
<dbReference type="InterPro" id="IPR014718">
    <property type="entry name" value="GH-type_carb-bd"/>
</dbReference>
<name>A0A5M8P2Y9_9BACT</name>
<dbReference type="InterPro" id="IPR008397">
    <property type="entry name" value="Alginate_lyase_dom"/>
</dbReference>
<organism evidence="11 12">
    <name type="scientific">Candidatus Ordinivivax streblomastigis</name>
    <dbReference type="NCBI Taxonomy" id="2540710"/>
    <lineage>
        <taxon>Bacteria</taxon>
        <taxon>Pseudomonadati</taxon>
        <taxon>Bacteroidota</taxon>
        <taxon>Bacteroidia</taxon>
        <taxon>Bacteroidales</taxon>
        <taxon>Candidatus Ordinivivax</taxon>
    </lineage>
</organism>
<dbReference type="Gene3D" id="1.50.10.100">
    <property type="entry name" value="Chondroitin AC/alginate lyase"/>
    <property type="match status" value="1"/>
</dbReference>
<evidence type="ECO:0000256" key="4">
    <source>
        <dbReference type="ARBA" id="ARBA00022837"/>
    </source>
</evidence>
<dbReference type="AlphaFoldDB" id="A0A5M8P2Y9"/>
<dbReference type="SUPFAM" id="SSF51445">
    <property type="entry name" value="(Trans)glycosidases"/>
    <property type="match status" value="1"/>
</dbReference>
<dbReference type="Gene3D" id="3.20.20.70">
    <property type="entry name" value="Aldolase class I"/>
    <property type="match status" value="1"/>
</dbReference>
<dbReference type="InterPro" id="IPR013785">
    <property type="entry name" value="Aldolase_TIM"/>
</dbReference>
<dbReference type="InterPro" id="IPR008929">
    <property type="entry name" value="Chondroitin_lyas"/>
</dbReference>
<dbReference type="InterPro" id="IPR029486">
    <property type="entry name" value="GH97_N"/>
</dbReference>
<reference evidence="11 12" key="1">
    <citation type="submission" date="2019-03" db="EMBL/GenBank/DDBJ databases">
        <title>Single cell metagenomics reveals metabolic interactions within the superorganism composed of flagellate Streblomastix strix and complex community of Bacteroidetes bacteria on its surface.</title>
        <authorList>
            <person name="Treitli S.C."/>
            <person name="Kolisko M."/>
            <person name="Husnik F."/>
            <person name="Keeling P."/>
            <person name="Hampl V."/>
        </authorList>
    </citation>
    <scope>NUCLEOTIDE SEQUENCE [LARGE SCALE GENOMIC DNA]</scope>
    <source>
        <strain evidence="11">St1</strain>
    </source>
</reference>
<feature type="domain" description="Alginate lyase" evidence="7">
    <location>
        <begin position="688"/>
        <end position="905"/>
    </location>
</feature>
<dbReference type="Pfam" id="PF14509">
    <property type="entry name" value="GH97_C"/>
    <property type="match status" value="1"/>
</dbReference>
<evidence type="ECO:0000256" key="1">
    <source>
        <dbReference type="ARBA" id="ARBA00001913"/>
    </source>
</evidence>
<dbReference type="SUPFAM" id="SSF48230">
    <property type="entry name" value="Chondroitin AC/alginate lyase"/>
    <property type="match status" value="1"/>
</dbReference>
<feature type="domain" description="Glycosyl-hydrolase 97 N-terminal" evidence="9">
    <location>
        <begin position="25"/>
        <end position="261"/>
    </location>
</feature>
<dbReference type="GO" id="GO:0030246">
    <property type="term" value="F:carbohydrate binding"/>
    <property type="evidence" value="ECO:0007669"/>
    <property type="project" value="InterPro"/>
</dbReference>
<evidence type="ECO:0000259" key="7">
    <source>
        <dbReference type="Pfam" id="PF05426"/>
    </source>
</evidence>
<dbReference type="Gene3D" id="2.70.98.10">
    <property type="match status" value="1"/>
</dbReference>
<sequence>MKKTYLYLFFLLLCKISLCAKEVNISSPNGNYQMRVYDKGNRIYYSVSYLNQPIVLESLLGINGNGEWKDDIRVDKSVTASVDTLWKPVYGERNIIRDRYNSSEIDIVQANNPRRKLKLLVRASDEGVAFRYFFPGGDYLHITDEYTQYTMPKGAKAWFTKRAQSVYEFLPFQDWKGESERPLVIELPQGTYVLLTEAEVVNYVRTKFTVADAKTNTLAGTMYGAVDDIAPFKTPWRVIMAATQPGQLIEHNDLLLNLNEPNAIENPWWIRPGKVMREVTLTTEGAKSVVDYAVKHNLQYMLFDAGWYGPEGSKTSDATKVTIDPARNKNPNALNLQEVVAYAKKQNIGVILYVNQRALYQQLDELLPLYKSWGISGIKFGFVQVGSQFWTSWMHEAIRKCAQYGLMVDVHDEYRPTGFSRTYPNFMTQEGIYGNEEFPNATTNVTLPFTRFTQGPADYTICYYRQKWDKNTQADTGHGLVNARLIQTTSAHQLSMAVVYYSPLQHVYWYDKPSDSRNEPELEFFDRVPTVWDDTKVLHGEIGKYITIARRSGNDWFIGTMTNNESRKLNIPLDFLTEEKTYTAHIYYDDPQASTRTKVGIKTMQVTNKTILEADLLPTGGQAVWLEEKDEPAQFFVHPGVLHTKKNIEHIRQLVKDKIEPAYGSYQLLKAHKSSQADYKMEGPFHIISRDGAYKFTKSKMEADFSAAYQNALMWNITGNEAHAQKSLKILTAYADSLSMIPDTNDAPLLVGLEGLKIVYALEILKHTYPATTGQQIEKISQMFTDLFVPVMETFFARPPYTNGNWGPIICKTYMAAGIFLDNRKMYDKAVDFYLHARDNGTIIHYISGETGQIQESGRDQGHCMLGIAAMATLCEIAWQQGDNLYSALDNRLLKGFEYVAKYNLGNDVPFSTWTDITGKYGEWTNISDKGRGNFMPVFEMVYNHYFTRKGFAMPFTKQVLDKIRPEGFDRDQPAFGSLLFND</sequence>
<dbReference type="EC" id="3.2.1.20" evidence="11"/>
<evidence type="ECO:0000313" key="11">
    <source>
        <dbReference type="EMBL" id="KAA6302748.1"/>
    </source>
</evidence>
<evidence type="ECO:0000256" key="6">
    <source>
        <dbReference type="SAM" id="SignalP"/>
    </source>
</evidence>
<proteinExistence type="predicted"/>
<dbReference type="Pfam" id="PF14508">
    <property type="entry name" value="GH97_N"/>
    <property type="match status" value="1"/>
</dbReference>
<dbReference type="GO" id="GO:0042597">
    <property type="term" value="C:periplasmic space"/>
    <property type="evidence" value="ECO:0007669"/>
    <property type="project" value="InterPro"/>
</dbReference>
<dbReference type="GO" id="GO:0016829">
    <property type="term" value="F:lyase activity"/>
    <property type="evidence" value="ECO:0007669"/>
    <property type="project" value="UniProtKB-KW"/>
</dbReference>
<protein>
    <submittedName>
        <fullName evidence="11">Alpha-glucosidase</fullName>
        <ecNumber evidence="11">3.2.1.20</ecNumber>
    </submittedName>
</protein>
<evidence type="ECO:0000259" key="8">
    <source>
        <dbReference type="Pfam" id="PF10566"/>
    </source>
</evidence>
<dbReference type="InterPro" id="IPR052720">
    <property type="entry name" value="Glycosyl_hydrolase_97"/>
</dbReference>
<dbReference type="Proteomes" id="UP000324575">
    <property type="component" value="Unassembled WGS sequence"/>
</dbReference>